<evidence type="ECO:0000256" key="5">
    <source>
        <dbReference type="ARBA" id="ARBA00022741"/>
    </source>
</evidence>
<dbReference type="InterPro" id="IPR049080">
    <property type="entry name" value="MOV-10-like_beta-barrel"/>
</dbReference>
<sequence>MPTLQVATRPKIRLKCTHSPSSFSHAQAPPLSHFKSGSNEEVSLLKRKRSDLIESASAPAEAQESQPNIADSLLTPSKKSKRRHCDSPSQTQSIAGPPAKIRRRAPRKKPNRKPMAHEESLQELSRKISKGIRGYTSAYEIYTNDELLHIWQIFGQIEDEISGRRVPGYRSGKKHAKVARRQGVPLEVTSATPLSTSSSKFCELCRVMVPLNDWNSHLVGRKHKSRETFTRYKSAVEEAEADKNGVSLEGEFDFGFVEPNEAVHGAKRTATVSTTVPKCRCVLTEIRLASSQGQRRVVSAFSVAVEGLGRNITPGAPLLITLRLKLSHIGRYEDRVELLLEDTQLKKCFLISRSLKATVGNKDIHEALRPKAPYVPRQRNSRTEPKEVVEGVKPLAVTTVKYAVTLPKAAIPGHLMSALTSSDSASKINHNIRRMFMPNVLNSVTYAKQFKYLLWIEEFKMEQALIVDCGGLRGHSLPVPGLAEKRPSVLVGDRILVQEEGATDGRWFEGHVHVLRQAEVGLCFHSSFARYGEGRKFQVRFKLNQIPTRRQHQAMDTVFAEERVLFPTIEHLPQKRPISNGPMKLFNSLISTNPRQLQAVASIVHSSPGSLPFVVFGPPGTGKTITIVEAIKQLILTNPNAKILACAPSNSAADLITSRLRNTLQPEHLFRFYAASRFKNQVPDELLPYTYSPDDQHFSIPGMFRLRRYRVVVATCVSGSFAFNIGLERGHFTHIFIDEAGQATEPETFVSIKTLADSNTNIILSGDPKQLGPIIRSPIARDLGLETSYIERLMSTDTYDIQAGYGKSVIKLVQNFRSHQSILSFPNERFYGGELQRCASPNVMNKYLGSSLLPNNKFPIIFHSVSGKDDREASSPSFFNVDEILQVKSYVQRLRDDRKHRTTDADIGIIAPYHAQCVKLRSSLRNVADGVKIGSVEEFQGQERPVIIISTVRSSKEFVEYDLRHTLGFVANPRRFNVAVTRAQALLIIVGDPQVLSLDPLWRSFLNYIYLNGGWNGPDITWDPDVPVSESERYDKAIRKTAQEDMNDFARQMEEMTLKEVNDADDIDANVDKPWRDME</sequence>
<evidence type="ECO:0000259" key="13">
    <source>
        <dbReference type="Pfam" id="PF13086"/>
    </source>
</evidence>
<dbReference type="OrthoDB" id="6513042at2759"/>
<dbReference type="GO" id="GO:0031047">
    <property type="term" value="P:regulatory ncRNA-mediated gene silencing"/>
    <property type="evidence" value="ECO:0007669"/>
    <property type="project" value="UniProtKB-KW"/>
</dbReference>
<evidence type="ECO:0000256" key="10">
    <source>
        <dbReference type="ARBA" id="ARBA00023158"/>
    </source>
</evidence>
<dbReference type="PANTHER" id="PTHR45418:SF1">
    <property type="entry name" value="CANCER_TESTIS ANTIGEN 55"/>
    <property type="match status" value="1"/>
</dbReference>
<dbReference type="Gene3D" id="3.40.50.300">
    <property type="entry name" value="P-loop containing nucleotide triphosphate hydrolases"/>
    <property type="match status" value="2"/>
</dbReference>
<dbReference type="CDD" id="cd18038">
    <property type="entry name" value="DEXXQc_Helz-like"/>
    <property type="match status" value="1"/>
</dbReference>
<keyword evidence="10" id="KW-0943">RNA-mediated gene silencing</keyword>
<gene>
    <name evidence="16" type="ORF">D9619_001136</name>
</gene>
<evidence type="ECO:0000256" key="2">
    <source>
        <dbReference type="ARBA" id="ARBA00005601"/>
    </source>
</evidence>
<feature type="compositionally biased region" description="Low complexity" evidence="12">
    <location>
        <begin position="54"/>
        <end position="67"/>
    </location>
</feature>
<dbReference type="InterPro" id="IPR026122">
    <property type="entry name" value="MOV-10/SDE3_DEXXQ/H-box"/>
</dbReference>
<keyword evidence="8" id="KW-0067">ATP-binding</keyword>
<evidence type="ECO:0000259" key="14">
    <source>
        <dbReference type="Pfam" id="PF13087"/>
    </source>
</evidence>
<name>A0A8H5BG25_9AGAR</name>
<reference evidence="16 17" key="1">
    <citation type="journal article" date="2020" name="ISME J.">
        <title>Uncovering the hidden diversity of litter-decomposition mechanisms in mushroom-forming fungi.</title>
        <authorList>
            <person name="Floudas D."/>
            <person name="Bentzer J."/>
            <person name="Ahren D."/>
            <person name="Johansson T."/>
            <person name="Persson P."/>
            <person name="Tunlid A."/>
        </authorList>
    </citation>
    <scope>NUCLEOTIDE SEQUENCE [LARGE SCALE GENOMIC DNA]</scope>
    <source>
        <strain evidence="16 17">CBS 101986</strain>
    </source>
</reference>
<keyword evidence="17" id="KW-1185">Reference proteome</keyword>
<dbReference type="InterPro" id="IPR027417">
    <property type="entry name" value="P-loop_NTPase"/>
</dbReference>
<evidence type="ECO:0000256" key="7">
    <source>
        <dbReference type="ARBA" id="ARBA00022806"/>
    </source>
</evidence>
<dbReference type="GO" id="GO:0032574">
    <property type="term" value="F:5'-3' RNA helicase activity"/>
    <property type="evidence" value="ECO:0007669"/>
    <property type="project" value="InterPro"/>
</dbReference>
<dbReference type="PANTHER" id="PTHR45418">
    <property type="entry name" value="CANCER/TESTIS ANTIGEN 55"/>
    <property type="match status" value="1"/>
</dbReference>
<keyword evidence="4" id="KW-0963">Cytoplasm</keyword>
<feature type="region of interest" description="Disordered" evidence="12">
    <location>
        <begin position="1"/>
        <end position="123"/>
    </location>
</feature>
<evidence type="ECO:0000313" key="17">
    <source>
        <dbReference type="Proteomes" id="UP000567179"/>
    </source>
</evidence>
<comment type="catalytic activity">
    <reaction evidence="11">
        <text>ATP + H2O = ADP + phosphate + H(+)</text>
        <dbReference type="Rhea" id="RHEA:13065"/>
        <dbReference type="ChEBI" id="CHEBI:15377"/>
        <dbReference type="ChEBI" id="CHEBI:15378"/>
        <dbReference type="ChEBI" id="CHEBI:30616"/>
        <dbReference type="ChEBI" id="CHEBI:43474"/>
        <dbReference type="ChEBI" id="CHEBI:456216"/>
        <dbReference type="EC" id="3.6.4.13"/>
    </reaction>
</comment>
<evidence type="ECO:0000256" key="1">
    <source>
        <dbReference type="ARBA" id="ARBA00004331"/>
    </source>
</evidence>
<comment type="subcellular location">
    <subcellularLocation>
        <location evidence="1">Cytoplasm</location>
        <location evidence="1">Cytoplasmic ribonucleoprotein granule</location>
    </subcellularLocation>
</comment>
<accession>A0A8H5BG25</accession>
<feature type="domain" description="DNA2/NAM7 helicase helicase" evidence="13">
    <location>
        <begin position="706"/>
        <end position="777"/>
    </location>
</feature>
<keyword evidence="9" id="KW-0694">RNA-binding</keyword>
<dbReference type="SUPFAM" id="SSF52540">
    <property type="entry name" value="P-loop containing nucleoside triphosphate hydrolases"/>
    <property type="match status" value="1"/>
</dbReference>
<dbReference type="InterPro" id="IPR041677">
    <property type="entry name" value="DNA2/NAM7_AAA_11"/>
</dbReference>
<comment type="similarity">
    <text evidence="2">Belongs to the DNA2/NAM7 helicase family. SDE3 subfamily.</text>
</comment>
<dbReference type="GO" id="GO:0005524">
    <property type="term" value="F:ATP binding"/>
    <property type="evidence" value="ECO:0007669"/>
    <property type="project" value="UniProtKB-KW"/>
</dbReference>
<keyword evidence="5" id="KW-0547">Nucleotide-binding</keyword>
<evidence type="ECO:0000256" key="11">
    <source>
        <dbReference type="ARBA" id="ARBA00047984"/>
    </source>
</evidence>
<evidence type="ECO:0000256" key="9">
    <source>
        <dbReference type="ARBA" id="ARBA00022884"/>
    </source>
</evidence>
<dbReference type="GO" id="GO:0003723">
    <property type="term" value="F:RNA binding"/>
    <property type="evidence" value="ECO:0007669"/>
    <property type="project" value="UniProtKB-KW"/>
</dbReference>
<evidence type="ECO:0000256" key="3">
    <source>
        <dbReference type="ARBA" id="ARBA00012552"/>
    </source>
</evidence>
<dbReference type="InterPro" id="IPR041679">
    <property type="entry name" value="DNA2/NAM7-like_C"/>
</dbReference>
<dbReference type="CDD" id="cd18808">
    <property type="entry name" value="SF1_C_Upf1"/>
    <property type="match status" value="1"/>
</dbReference>
<keyword evidence="7" id="KW-0347">Helicase</keyword>
<dbReference type="Pfam" id="PF13086">
    <property type="entry name" value="AAA_11"/>
    <property type="match status" value="2"/>
</dbReference>
<evidence type="ECO:0000256" key="8">
    <source>
        <dbReference type="ARBA" id="ARBA00022840"/>
    </source>
</evidence>
<feature type="domain" description="DNA2/NAM7 helicase-like C-terminal" evidence="14">
    <location>
        <begin position="786"/>
        <end position="993"/>
    </location>
</feature>
<dbReference type="AlphaFoldDB" id="A0A8H5BG25"/>
<dbReference type="EC" id="3.6.4.13" evidence="3"/>
<feature type="domain" description="Helicase MOV-10-like beta-barrel" evidence="15">
    <location>
        <begin position="474"/>
        <end position="541"/>
    </location>
</feature>
<dbReference type="Pfam" id="PF13087">
    <property type="entry name" value="AAA_12"/>
    <property type="match status" value="1"/>
</dbReference>
<dbReference type="GO" id="GO:0036464">
    <property type="term" value="C:cytoplasmic ribonucleoprotein granule"/>
    <property type="evidence" value="ECO:0007669"/>
    <property type="project" value="UniProtKB-SubCell"/>
</dbReference>
<dbReference type="InterPro" id="IPR047187">
    <property type="entry name" value="SF1_C_Upf1"/>
</dbReference>
<protein>
    <recommendedName>
        <fullName evidence="3">RNA helicase</fullName>
        <ecNumber evidence="3">3.6.4.13</ecNumber>
    </recommendedName>
</protein>
<dbReference type="EMBL" id="JAACJJ010000028">
    <property type="protein sequence ID" value="KAF5322682.1"/>
    <property type="molecule type" value="Genomic_DNA"/>
</dbReference>
<evidence type="ECO:0000259" key="15">
    <source>
        <dbReference type="Pfam" id="PF21634"/>
    </source>
</evidence>
<comment type="caution">
    <text evidence="16">The sequence shown here is derived from an EMBL/GenBank/DDBJ whole genome shotgun (WGS) entry which is preliminary data.</text>
</comment>
<dbReference type="FunFam" id="3.40.50.300:FF:000608">
    <property type="entry name" value="Mov10 RISC complex RNA helicase"/>
    <property type="match status" value="1"/>
</dbReference>
<feature type="domain" description="DNA2/NAM7 helicase helicase" evidence="13">
    <location>
        <begin position="592"/>
        <end position="662"/>
    </location>
</feature>
<evidence type="ECO:0000313" key="16">
    <source>
        <dbReference type="EMBL" id="KAF5322682.1"/>
    </source>
</evidence>
<evidence type="ECO:0000256" key="12">
    <source>
        <dbReference type="SAM" id="MobiDB-lite"/>
    </source>
</evidence>
<evidence type="ECO:0000256" key="6">
    <source>
        <dbReference type="ARBA" id="ARBA00022801"/>
    </source>
</evidence>
<evidence type="ECO:0000256" key="4">
    <source>
        <dbReference type="ARBA" id="ARBA00022490"/>
    </source>
</evidence>
<dbReference type="GO" id="GO:0016787">
    <property type="term" value="F:hydrolase activity"/>
    <property type="evidence" value="ECO:0007669"/>
    <property type="project" value="UniProtKB-KW"/>
</dbReference>
<organism evidence="16 17">
    <name type="scientific">Psilocybe cf. subviscida</name>
    <dbReference type="NCBI Taxonomy" id="2480587"/>
    <lineage>
        <taxon>Eukaryota</taxon>
        <taxon>Fungi</taxon>
        <taxon>Dikarya</taxon>
        <taxon>Basidiomycota</taxon>
        <taxon>Agaricomycotina</taxon>
        <taxon>Agaricomycetes</taxon>
        <taxon>Agaricomycetidae</taxon>
        <taxon>Agaricales</taxon>
        <taxon>Agaricineae</taxon>
        <taxon>Strophariaceae</taxon>
        <taxon>Psilocybe</taxon>
    </lineage>
</organism>
<dbReference type="Pfam" id="PF21634">
    <property type="entry name" value="MOV-10_beta-barrel"/>
    <property type="match status" value="1"/>
</dbReference>
<keyword evidence="6" id="KW-0378">Hydrolase</keyword>
<dbReference type="Proteomes" id="UP000567179">
    <property type="component" value="Unassembled WGS sequence"/>
</dbReference>
<feature type="compositionally biased region" description="Basic residues" evidence="12">
    <location>
        <begin position="100"/>
        <end position="114"/>
    </location>
</feature>
<proteinExistence type="inferred from homology"/>